<evidence type="ECO:0000313" key="2">
    <source>
        <dbReference type="EMBL" id="KAF1953486.1"/>
    </source>
</evidence>
<feature type="region of interest" description="Disordered" evidence="1">
    <location>
        <begin position="1"/>
        <end position="46"/>
    </location>
</feature>
<proteinExistence type="predicted"/>
<evidence type="ECO:0000313" key="3">
    <source>
        <dbReference type="Proteomes" id="UP000800035"/>
    </source>
</evidence>
<protein>
    <submittedName>
        <fullName evidence="2">Uncharacterized protein</fullName>
    </submittedName>
</protein>
<feature type="region of interest" description="Disordered" evidence="1">
    <location>
        <begin position="243"/>
        <end position="296"/>
    </location>
</feature>
<feature type="compositionally biased region" description="Low complexity" evidence="1">
    <location>
        <begin position="260"/>
        <end position="294"/>
    </location>
</feature>
<feature type="region of interest" description="Disordered" evidence="1">
    <location>
        <begin position="542"/>
        <end position="594"/>
    </location>
</feature>
<feature type="region of interest" description="Disordered" evidence="1">
    <location>
        <begin position="80"/>
        <end position="132"/>
    </location>
</feature>
<accession>A0A6A5TRT1</accession>
<dbReference type="EMBL" id="ML977003">
    <property type="protein sequence ID" value="KAF1953486.1"/>
    <property type="molecule type" value="Genomic_DNA"/>
</dbReference>
<feature type="compositionally biased region" description="Low complexity" evidence="1">
    <location>
        <begin position="551"/>
        <end position="561"/>
    </location>
</feature>
<dbReference type="Proteomes" id="UP000800035">
    <property type="component" value="Unassembled WGS sequence"/>
</dbReference>
<organism evidence="2 3">
    <name type="scientific">Byssothecium circinans</name>
    <dbReference type="NCBI Taxonomy" id="147558"/>
    <lineage>
        <taxon>Eukaryota</taxon>
        <taxon>Fungi</taxon>
        <taxon>Dikarya</taxon>
        <taxon>Ascomycota</taxon>
        <taxon>Pezizomycotina</taxon>
        <taxon>Dothideomycetes</taxon>
        <taxon>Pleosporomycetidae</taxon>
        <taxon>Pleosporales</taxon>
        <taxon>Massarineae</taxon>
        <taxon>Massarinaceae</taxon>
        <taxon>Byssothecium</taxon>
    </lineage>
</organism>
<reference evidence="2" key="1">
    <citation type="journal article" date="2020" name="Stud. Mycol.">
        <title>101 Dothideomycetes genomes: a test case for predicting lifestyles and emergence of pathogens.</title>
        <authorList>
            <person name="Haridas S."/>
            <person name="Albert R."/>
            <person name="Binder M."/>
            <person name="Bloem J."/>
            <person name="Labutti K."/>
            <person name="Salamov A."/>
            <person name="Andreopoulos B."/>
            <person name="Baker S."/>
            <person name="Barry K."/>
            <person name="Bills G."/>
            <person name="Bluhm B."/>
            <person name="Cannon C."/>
            <person name="Castanera R."/>
            <person name="Culley D."/>
            <person name="Daum C."/>
            <person name="Ezra D."/>
            <person name="Gonzalez J."/>
            <person name="Henrissat B."/>
            <person name="Kuo A."/>
            <person name="Liang C."/>
            <person name="Lipzen A."/>
            <person name="Lutzoni F."/>
            <person name="Magnuson J."/>
            <person name="Mondo S."/>
            <person name="Nolan M."/>
            <person name="Ohm R."/>
            <person name="Pangilinan J."/>
            <person name="Park H.-J."/>
            <person name="Ramirez L."/>
            <person name="Alfaro M."/>
            <person name="Sun H."/>
            <person name="Tritt A."/>
            <person name="Yoshinaga Y."/>
            <person name="Zwiers L.-H."/>
            <person name="Turgeon B."/>
            <person name="Goodwin S."/>
            <person name="Spatafora J."/>
            <person name="Crous P."/>
            <person name="Grigoriev I."/>
        </authorList>
    </citation>
    <scope>NUCLEOTIDE SEQUENCE</scope>
    <source>
        <strain evidence="2">CBS 675.92</strain>
    </source>
</reference>
<name>A0A6A5TRT1_9PLEO</name>
<dbReference type="OrthoDB" id="3798510at2759"/>
<gene>
    <name evidence="2" type="ORF">CC80DRAFT_595705</name>
</gene>
<keyword evidence="3" id="KW-1185">Reference proteome</keyword>
<dbReference type="AlphaFoldDB" id="A0A6A5TRT1"/>
<evidence type="ECO:0000256" key="1">
    <source>
        <dbReference type="SAM" id="MobiDB-lite"/>
    </source>
</evidence>
<sequence length="712" mass="76803">MAPGPARPNYDGPCARRQPCSARSRRDSRRADCLPIDGSASSANRRASIAHREFAPSWNRFSILADLDSSATQTEWSFDFKQTSRSARRRSQRGNHNWLKQAVQQRRASQKDAVPTHIANRAVPDESPKTPTPGLTLNHSGEPLADFPFTLNPVRHHWRTQFRPNSETFSTGSALHVPETFALRPPEPCLTEAKGKHCRIASPSVKPKPSNLAPLSVPVAIPSVAVSRGSPAQGANVCIPWQRQAGKQPPRAPSTPTQKAVAAACRAVTAQLPDSVPSSSPSSRHPSVASSPSPLRSLLQAPLTPERSSPVNSPYSLLSITPPSTATPVLSTYPTVSDLTTSPSIFATLPPPQPNRIPSPLPSQLLSAHIVREAWTEPKITILDKLFQNSLITAPAMSQRPFINHPKMTSYFSTSGPIKPAVPRFLTPRVLATLSKVPQEDGVEAFLKKGHAKPCWCAYYKRMHPSTTSQTLDDTHEAAVSTPGLSSALGSPITIIRKRKYSDTDLEAELENLTISPSTASAKSDSDFEDPSYSVRSFITASATEADERSQSPQSSEKSGSMVLLPETNSEQASPEEDDDWSVVTPDDDRYGQRNVAAPSTNLITPTSTDTDAEFLAVSPSASVISYPTPPRTPLLSPRIPSPPLSQTLRTTLTQAFNIHPPNPPPHPSTPTTIIAPAPSNVEILYGLCPDCMNNDCECTSAATSGAEWPTP</sequence>